<keyword evidence="1 3" id="KW-0807">Transducer</keyword>
<dbReference type="GO" id="GO:0016020">
    <property type="term" value="C:membrane"/>
    <property type="evidence" value="ECO:0007669"/>
    <property type="project" value="InterPro"/>
</dbReference>
<dbReference type="AlphaFoldDB" id="A0A1G8VDB1"/>
<dbReference type="Gene3D" id="1.10.287.950">
    <property type="entry name" value="Methyl-accepting chemotaxis protein"/>
    <property type="match status" value="1"/>
</dbReference>
<evidence type="ECO:0000259" key="4">
    <source>
        <dbReference type="PROSITE" id="PS50111"/>
    </source>
</evidence>
<dbReference type="InterPro" id="IPR039379">
    <property type="entry name" value="Protoglobin_sensor_dom"/>
</dbReference>
<dbReference type="EMBL" id="FNFC01000006">
    <property type="protein sequence ID" value="SDJ63939.1"/>
    <property type="molecule type" value="Genomic_DNA"/>
</dbReference>
<evidence type="ECO:0000313" key="5">
    <source>
        <dbReference type="EMBL" id="SDJ63939.1"/>
    </source>
</evidence>
<reference evidence="5 6" key="1">
    <citation type="submission" date="2016-10" db="EMBL/GenBank/DDBJ databases">
        <authorList>
            <person name="de Groot N.N."/>
        </authorList>
    </citation>
    <scope>NUCLEOTIDE SEQUENCE [LARGE SCALE GENOMIC DNA]</scope>
    <source>
        <strain evidence="5 6">IBRC-M10015</strain>
    </source>
</reference>
<dbReference type="InterPro" id="IPR004090">
    <property type="entry name" value="Chemotax_Me-accpt_rcpt"/>
</dbReference>
<organism evidence="5 6">
    <name type="scientific">Halovenus aranensis</name>
    <dbReference type="NCBI Taxonomy" id="890420"/>
    <lineage>
        <taxon>Archaea</taxon>
        <taxon>Methanobacteriati</taxon>
        <taxon>Methanobacteriota</taxon>
        <taxon>Stenosarchaea group</taxon>
        <taxon>Halobacteria</taxon>
        <taxon>Halobacteriales</taxon>
        <taxon>Haloarculaceae</taxon>
        <taxon>Halovenus</taxon>
    </lineage>
</organism>
<dbReference type="GO" id="GO:0006935">
    <property type="term" value="P:chemotaxis"/>
    <property type="evidence" value="ECO:0007669"/>
    <property type="project" value="InterPro"/>
</dbReference>
<dbReference type="InterPro" id="IPR009050">
    <property type="entry name" value="Globin-like_sf"/>
</dbReference>
<name>A0A1G8VDB1_9EURY</name>
<comment type="similarity">
    <text evidence="2">Belongs to the methyl-accepting chemotaxis (MCP) protein family.</text>
</comment>
<dbReference type="SUPFAM" id="SSF58104">
    <property type="entry name" value="Methyl-accepting chemotaxis protein (MCP) signaling domain"/>
    <property type="match status" value="1"/>
</dbReference>
<dbReference type="GO" id="GO:0020037">
    <property type="term" value="F:heme binding"/>
    <property type="evidence" value="ECO:0007669"/>
    <property type="project" value="InterPro"/>
</dbReference>
<evidence type="ECO:0000313" key="6">
    <source>
        <dbReference type="Proteomes" id="UP000198856"/>
    </source>
</evidence>
<dbReference type="GO" id="GO:0004888">
    <property type="term" value="F:transmembrane signaling receptor activity"/>
    <property type="evidence" value="ECO:0007669"/>
    <property type="project" value="InterPro"/>
</dbReference>
<sequence length="523" mass="57256">MKAPEEAFGKGQLNERVDAGELIADIGLDAEEIAWRKEFIGFTQEDAERLEAYQDAFAGQAEQVAADFYENITEHDETIEVMSRSEKGVDQLKRTQAAYLQTLVQGEYGVAYFRERARIGKLHDMLDMPMKQYLGQYGVYYDLILPIVCDRLKESLIEELHHRADDSRLGGEGVDTTDDEPEATVETVVQREVDEATEDLLAILRLINLDMQVATDTYIHSYSQNLTRELQRQQEVSNTVQDACEQLQTAADDIAVSSEEISDLARTQASAMEEASGEVGEMSATVQEIASTAQQVAATSQRAETLADEGREAATEAIDVMHRIDGSVQGVAADVDSLQERIDEIDAIVDIINDIADQTNMLALNASIEAARAGDAGEGFAVVADEVKSLAEQSQQHAGEVERLVDGIKEDAAETVASLEETTRQVEEGLEQVTTAMDTLQEIAENIQEVSEGVQEVSDATDDQAAGAEELASMVDELVDQSAQVADEIEDIAAANQEQATQVHEITKTVDRLADDSAQSDRR</sequence>
<evidence type="ECO:0000256" key="1">
    <source>
        <dbReference type="ARBA" id="ARBA00023224"/>
    </source>
</evidence>
<keyword evidence="6" id="KW-1185">Reference proteome</keyword>
<accession>A0A1G8VDB1</accession>
<evidence type="ECO:0000256" key="2">
    <source>
        <dbReference type="ARBA" id="ARBA00029447"/>
    </source>
</evidence>
<dbReference type="InterPro" id="IPR012292">
    <property type="entry name" value="Globin/Proto"/>
</dbReference>
<dbReference type="InterPro" id="IPR004089">
    <property type="entry name" value="MCPsignal_dom"/>
</dbReference>
<feature type="domain" description="Methyl-accepting transducer" evidence="4">
    <location>
        <begin position="243"/>
        <end position="479"/>
    </location>
</feature>
<dbReference type="RefSeq" id="WP_092701676.1">
    <property type="nucleotide sequence ID" value="NZ_FNFC01000006.1"/>
</dbReference>
<dbReference type="SMART" id="SM00283">
    <property type="entry name" value="MA"/>
    <property type="match status" value="1"/>
</dbReference>
<evidence type="ECO:0000256" key="3">
    <source>
        <dbReference type="PROSITE-ProRule" id="PRU00284"/>
    </source>
</evidence>
<dbReference type="CDD" id="cd01068">
    <property type="entry name" value="globin_sensor"/>
    <property type="match status" value="1"/>
</dbReference>
<protein>
    <submittedName>
        <fullName evidence="5">Heam-based aerotactic trancducer</fullName>
    </submittedName>
</protein>
<dbReference type="PRINTS" id="PR00260">
    <property type="entry name" value="CHEMTRNSDUCR"/>
</dbReference>
<dbReference type="OrthoDB" id="8523at2157"/>
<dbReference type="InterPro" id="IPR044398">
    <property type="entry name" value="Globin-sensor_dom"/>
</dbReference>
<dbReference type="STRING" id="890420.SAMN05216226_106153"/>
<dbReference type="Gene3D" id="1.10.490.10">
    <property type="entry name" value="Globins"/>
    <property type="match status" value="1"/>
</dbReference>
<dbReference type="PANTHER" id="PTHR32089">
    <property type="entry name" value="METHYL-ACCEPTING CHEMOTAXIS PROTEIN MCPB"/>
    <property type="match status" value="1"/>
</dbReference>
<dbReference type="GO" id="GO:0007165">
    <property type="term" value="P:signal transduction"/>
    <property type="evidence" value="ECO:0007669"/>
    <property type="project" value="UniProtKB-KW"/>
</dbReference>
<dbReference type="PROSITE" id="PS50111">
    <property type="entry name" value="CHEMOTAXIS_TRANSDUC_2"/>
    <property type="match status" value="1"/>
</dbReference>
<dbReference type="PANTHER" id="PTHR32089:SF112">
    <property type="entry name" value="LYSOZYME-LIKE PROTEIN-RELATED"/>
    <property type="match status" value="1"/>
</dbReference>
<dbReference type="GO" id="GO:0019825">
    <property type="term" value="F:oxygen binding"/>
    <property type="evidence" value="ECO:0007669"/>
    <property type="project" value="InterPro"/>
</dbReference>
<dbReference type="CDD" id="cd11386">
    <property type="entry name" value="MCP_signal"/>
    <property type="match status" value="1"/>
</dbReference>
<gene>
    <name evidence="5" type="ORF">SAMN05216226_106153</name>
</gene>
<dbReference type="SUPFAM" id="SSF46458">
    <property type="entry name" value="Globin-like"/>
    <property type="match status" value="1"/>
</dbReference>
<dbReference type="Proteomes" id="UP000198856">
    <property type="component" value="Unassembled WGS sequence"/>
</dbReference>
<dbReference type="Pfam" id="PF11563">
    <property type="entry name" value="Protoglobin"/>
    <property type="match status" value="1"/>
</dbReference>
<dbReference type="Pfam" id="PF00015">
    <property type="entry name" value="MCPsignal"/>
    <property type="match status" value="1"/>
</dbReference>
<proteinExistence type="inferred from homology"/>